<feature type="signal peptide" evidence="4">
    <location>
        <begin position="1"/>
        <end position="25"/>
    </location>
</feature>
<dbReference type="CDD" id="cd15800">
    <property type="entry name" value="PMEI-like_2"/>
    <property type="match status" value="1"/>
</dbReference>
<proteinExistence type="inferred from homology"/>
<evidence type="ECO:0000256" key="1">
    <source>
        <dbReference type="ARBA" id="ARBA00022729"/>
    </source>
</evidence>
<dbReference type="NCBIfam" id="TIGR01614">
    <property type="entry name" value="PME_inhib"/>
    <property type="match status" value="1"/>
</dbReference>
<keyword evidence="2" id="KW-1015">Disulfide bond</keyword>
<accession>A0ABP0Y7X8</accession>
<keyword evidence="7" id="KW-1185">Reference proteome</keyword>
<name>A0ABP0Y7X8_9ROSI</name>
<dbReference type="Gene3D" id="1.20.140.40">
    <property type="entry name" value="Invertase/pectin methylesterase inhibitor family protein"/>
    <property type="match status" value="1"/>
</dbReference>
<keyword evidence="1 4" id="KW-0732">Signal</keyword>
<organism evidence="6 7">
    <name type="scientific">Citrullus colocynthis</name>
    <name type="common">colocynth</name>
    <dbReference type="NCBI Taxonomy" id="252529"/>
    <lineage>
        <taxon>Eukaryota</taxon>
        <taxon>Viridiplantae</taxon>
        <taxon>Streptophyta</taxon>
        <taxon>Embryophyta</taxon>
        <taxon>Tracheophyta</taxon>
        <taxon>Spermatophyta</taxon>
        <taxon>Magnoliopsida</taxon>
        <taxon>eudicotyledons</taxon>
        <taxon>Gunneridae</taxon>
        <taxon>Pentapetalae</taxon>
        <taxon>rosids</taxon>
        <taxon>fabids</taxon>
        <taxon>Cucurbitales</taxon>
        <taxon>Cucurbitaceae</taxon>
        <taxon>Benincaseae</taxon>
        <taxon>Citrullus</taxon>
    </lineage>
</organism>
<comment type="similarity">
    <text evidence="3">Belongs to the PMEI family.</text>
</comment>
<evidence type="ECO:0000313" key="7">
    <source>
        <dbReference type="Proteomes" id="UP001642487"/>
    </source>
</evidence>
<reference evidence="6 7" key="1">
    <citation type="submission" date="2024-03" db="EMBL/GenBank/DDBJ databases">
        <authorList>
            <person name="Gkanogiannis A."/>
            <person name="Becerra Lopez-Lavalle L."/>
        </authorList>
    </citation>
    <scope>NUCLEOTIDE SEQUENCE [LARGE SCALE GENOMIC DNA]</scope>
</reference>
<dbReference type="InterPro" id="IPR006501">
    <property type="entry name" value="Pectinesterase_inhib_dom"/>
</dbReference>
<evidence type="ECO:0000256" key="3">
    <source>
        <dbReference type="ARBA" id="ARBA00038471"/>
    </source>
</evidence>
<dbReference type="PANTHER" id="PTHR36710">
    <property type="entry name" value="PECTINESTERASE INHIBITOR-LIKE"/>
    <property type="match status" value="1"/>
</dbReference>
<evidence type="ECO:0000259" key="5">
    <source>
        <dbReference type="SMART" id="SM00856"/>
    </source>
</evidence>
<dbReference type="InterPro" id="IPR035513">
    <property type="entry name" value="Invertase/methylesterase_inhib"/>
</dbReference>
<dbReference type="PANTHER" id="PTHR36710:SF21">
    <property type="entry name" value="PECTINESTERASE INHIBITOR DOMAIN-CONTAINING PROTEIN"/>
    <property type="match status" value="1"/>
</dbReference>
<dbReference type="InterPro" id="IPR052421">
    <property type="entry name" value="PCW_Enzyme_Inhibitor"/>
</dbReference>
<evidence type="ECO:0000313" key="6">
    <source>
        <dbReference type="EMBL" id="CAK9316575.1"/>
    </source>
</evidence>
<dbReference type="Proteomes" id="UP001642487">
    <property type="component" value="Chromosome 3"/>
</dbReference>
<feature type="chain" id="PRO_5046693789" description="Pectinesterase inhibitor domain-containing protein" evidence="4">
    <location>
        <begin position="26"/>
        <end position="160"/>
    </location>
</feature>
<dbReference type="SMART" id="SM00856">
    <property type="entry name" value="PMEI"/>
    <property type="match status" value="1"/>
</dbReference>
<dbReference type="SUPFAM" id="SSF101148">
    <property type="entry name" value="Plant invertase/pectin methylesterase inhibitor"/>
    <property type="match status" value="1"/>
</dbReference>
<sequence length="160" mass="17201">MAEKHLVSFSLVFLAVVVFAGQAHGSAICDKADFPALCRSSVKGASDPKSAIKAAIEHLIFETNHAKDSSQKIGHLKSLSVCKQNFNDAIDDLRKSLQYLKNHDIPSLKISLSGALTDYSTCDDAVVESGDERKASSVLSTDTILENMAGNCLYLATLLK</sequence>
<dbReference type="EMBL" id="OZ021737">
    <property type="protein sequence ID" value="CAK9316575.1"/>
    <property type="molecule type" value="Genomic_DNA"/>
</dbReference>
<evidence type="ECO:0000256" key="2">
    <source>
        <dbReference type="ARBA" id="ARBA00023157"/>
    </source>
</evidence>
<gene>
    <name evidence="6" type="ORF">CITCOLO1_LOCUS8439</name>
</gene>
<dbReference type="Pfam" id="PF04043">
    <property type="entry name" value="PMEI"/>
    <property type="match status" value="1"/>
</dbReference>
<evidence type="ECO:0000256" key="4">
    <source>
        <dbReference type="SAM" id="SignalP"/>
    </source>
</evidence>
<feature type="domain" description="Pectinesterase inhibitor" evidence="5">
    <location>
        <begin position="20"/>
        <end position="155"/>
    </location>
</feature>
<protein>
    <recommendedName>
        <fullName evidence="5">Pectinesterase inhibitor domain-containing protein</fullName>
    </recommendedName>
</protein>